<dbReference type="PANTHER" id="PTHR30480:SF13">
    <property type="entry name" value="BETA-HEXOSAMINIDASE"/>
    <property type="match status" value="1"/>
</dbReference>
<evidence type="ECO:0000256" key="3">
    <source>
        <dbReference type="ARBA" id="ARBA00012663"/>
    </source>
</evidence>
<dbReference type="EC" id="3.2.1.52" evidence="3"/>
<evidence type="ECO:0000256" key="4">
    <source>
        <dbReference type="ARBA" id="ARBA00022801"/>
    </source>
</evidence>
<organism evidence="7 8">
    <name type="scientific">SAR86 cluster bacterium</name>
    <dbReference type="NCBI Taxonomy" id="2030880"/>
    <lineage>
        <taxon>Bacteria</taxon>
        <taxon>Pseudomonadati</taxon>
        <taxon>Pseudomonadota</taxon>
        <taxon>Gammaproteobacteria</taxon>
        <taxon>SAR86 cluster</taxon>
    </lineage>
</organism>
<accession>A0A2A5AKL8</accession>
<dbReference type="PANTHER" id="PTHR30480">
    <property type="entry name" value="BETA-HEXOSAMINIDASE-RELATED"/>
    <property type="match status" value="1"/>
</dbReference>
<dbReference type="GO" id="GO:0005975">
    <property type="term" value="P:carbohydrate metabolic process"/>
    <property type="evidence" value="ECO:0007669"/>
    <property type="project" value="InterPro"/>
</dbReference>
<protein>
    <recommendedName>
        <fullName evidence="3">beta-N-acetylhexosaminidase</fullName>
        <ecNumber evidence="3">3.2.1.52</ecNumber>
    </recommendedName>
</protein>
<dbReference type="InterPro" id="IPR019800">
    <property type="entry name" value="Glyco_hydro_3_AS"/>
</dbReference>
<dbReference type="InterPro" id="IPR001764">
    <property type="entry name" value="Glyco_hydro_3_N"/>
</dbReference>
<dbReference type="GO" id="GO:0004563">
    <property type="term" value="F:beta-N-acetylhexosaminidase activity"/>
    <property type="evidence" value="ECO:0007669"/>
    <property type="project" value="UniProtKB-EC"/>
</dbReference>
<dbReference type="EMBL" id="NVVJ01000090">
    <property type="protein sequence ID" value="PCJ19396.1"/>
    <property type="molecule type" value="Genomic_DNA"/>
</dbReference>
<evidence type="ECO:0000259" key="6">
    <source>
        <dbReference type="Pfam" id="PF00933"/>
    </source>
</evidence>
<dbReference type="GO" id="GO:0009254">
    <property type="term" value="P:peptidoglycan turnover"/>
    <property type="evidence" value="ECO:0007669"/>
    <property type="project" value="TreeGrafter"/>
</dbReference>
<keyword evidence="4" id="KW-0378">Hydrolase</keyword>
<name>A0A2A5AKL8_9GAMM</name>
<dbReference type="NCBIfam" id="NF003740">
    <property type="entry name" value="PRK05337.1"/>
    <property type="match status" value="1"/>
</dbReference>
<comment type="similarity">
    <text evidence="2">Belongs to the glycosyl hydrolase 3 family.</text>
</comment>
<dbReference type="PROSITE" id="PS00775">
    <property type="entry name" value="GLYCOSYL_HYDROL_F3"/>
    <property type="match status" value="1"/>
</dbReference>
<proteinExistence type="inferred from homology"/>
<comment type="catalytic activity">
    <reaction evidence="1">
        <text>Hydrolysis of terminal non-reducing N-acetyl-D-hexosamine residues in N-acetyl-beta-D-hexosaminides.</text>
        <dbReference type="EC" id="3.2.1.52"/>
    </reaction>
</comment>
<reference evidence="8" key="1">
    <citation type="submission" date="2017-08" db="EMBL/GenBank/DDBJ databases">
        <title>A dynamic microbial community with high functional redundancy inhabits the cold, oxic subseafloor aquifer.</title>
        <authorList>
            <person name="Tully B.J."/>
            <person name="Wheat C.G."/>
            <person name="Glazer B.T."/>
            <person name="Huber J.A."/>
        </authorList>
    </citation>
    <scope>NUCLEOTIDE SEQUENCE [LARGE SCALE GENOMIC DNA]</scope>
</reference>
<dbReference type="AlphaFoldDB" id="A0A2A5AKL8"/>
<dbReference type="Gene3D" id="3.20.20.300">
    <property type="entry name" value="Glycoside hydrolase, family 3, N-terminal domain"/>
    <property type="match status" value="1"/>
</dbReference>
<gene>
    <name evidence="7" type="ORF">COA96_16310</name>
</gene>
<sequence length="331" mass="35886">MLDVSGLILTPNEKELLQRPCVGGVILFSRNYANPGQLRELVAAIKDCNGNLLVAVDQEGGRVQRFREPFLKLPALHDIGDIYEQDKERGIEVAKQCAWAMAAEVLHYGIDFSFAPVLDVYSNNSRVIKERAFAASAEQTGILGRAYIEGMHEAGMAATGKHFPGHGTVVADSHEELPVDGRPIEQIRELDIKAFAACIDSLDAIMPAHVIYPAVDSVCAGFSRVWLQTILREELGFDGVVFSDDLSMNAAHAAGSVTQRANLALSAGCDMVLVCNDPDSAVIVADWLEARNYPASSKLSRMLANPCAEISNLYSESKWLELSHTVSGISA</sequence>
<dbReference type="Pfam" id="PF00933">
    <property type="entry name" value="Glyco_hydro_3"/>
    <property type="match status" value="1"/>
</dbReference>
<evidence type="ECO:0000256" key="2">
    <source>
        <dbReference type="ARBA" id="ARBA00005336"/>
    </source>
</evidence>
<comment type="caution">
    <text evidence="7">The sequence shown here is derived from an EMBL/GenBank/DDBJ whole genome shotgun (WGS) entry which is preliminary data.</text>
</comment>
<keyword evidence="5" id="KW-0326">Glycosidase</keyword>
<dbReference type="InterPro" id="IPR050226">
    <property type="entry name" value="NagZ_Beta-hexosaminidase"/>
</dbReference>
<dbReference type="Proteomes" id="UP000218327">
    <property type="component" value="Unassembled WGS sequence"/>
</dbReference>
<dbReference type="InterPro" id="IPR017853">
    <property type="entry name" value="GH"/>
</dbReference>
<evidence type="ECO:0000256" key="5">
    <source>
        <dbReference type="ARBA" id="ARBA00023295"/>
    </source>
</evidence>
<dbReference type="SUPFAM" id="SSF51445">
    <property type="entry name" value="(Trans)glycosidases"/>
    <property type="match status" value="1"/>
</dbReference>
<evidence type="ECO:0000256" key="1">
    <source>
        <dbReference type="ARBA" id="ARBA00001231"/>
    </source>
</evidence>
<dbReference type="InterPro" id="IPR036962">
    <property type="entry name" value="Glyco_hydro_3_N_sf"/>
</dbReference>
<evidence type="ECO:0000313" key="7">
    <source>
        <dbReference type="EMBL" id="PCJ19396.1"/>
    </source>
</evidence>
<feature type="domain" description="Glycoside hydrolase family 3 N-terminal" evidence="6">
    <location>
        <begin position="12"/>
        <end position="279"/>
    </location>
</feature>
<evidence type="ECO:0000313" key="8">
    <source>
        <dbReference type="Proteomes" id="UP000218327"/>
    </source>
</evidence>